<keyword evidence="15" id="KW-1185">Reference proteome</keyword>
<dbReference type="FunFam" id="3.40.800.10:FF:000012">
    <property type="entry name" value="Arginase"/>
    <property type="match status" value="1"/>
</dbReference>
<keyword evidence="6 12" id="KW-0378">Hydrolase</keyword>
<dbReference type="InterPro" id="IPR023696">
    <property type="entry name" value="Ureohydrolase_dom_sf"/>
</dbReference>
<feature type="binding site" evidence="10">
    <location>
        <position position="98"/>
    </location>
    <ligand>
        <name>Mn(2+)</name>
        <dbReference type="ChEBI" id="CHEBI:29035"/>
        <label>1</label>
    </ligand>
</feature>
<dbReference type="NCBIfam" id="TIGR01229">
    <property type="entry name" value="rocF_arginase"/>
    <property type="match status" value="1"/>
</dbReference>
<feature type="binding site" evidence="10">
    <location>
        <position position="229"/>
    </location>
    <ligand>
        <name>Mn(2+)</name>
        <dbReference type="ChEBI" id="CHEBI:29035"/>
        <label>1</label>
    </ligand>
</feature>
<dbReference type="InterPro" id="IPR006035">
    <property type="entry name" value="Ureohydrolase"/>
</dbReference>
<evidence type="ECO:0000256" key="6">
    <source>
        <dbReference type="ARBA" id="ARBA00022801"/>
    </source>
</evidence>
<dbReference type="Pfam" id="PF00491">
    <property type="entry name" value="Arginase"/>
    <property type="match status" value="1"/>
</dbReference>
<feature type="binding site" evidence="10">
    <location>
        <position position="231"/>
    </location>
    <ligand>
        <name>Mn(2+)</name>
        <dbReference type="ChEBI" id="CHEBI:29035"/>
        <label>1</label>
    </ligand>
</feature>
<dbReference type="EC" id="3.5.3.1" evidence="2 9"/>
<comment type="cofactor">
    <cofactor evidence="10 13">
        <name>Mn(2+)</name>
        <dbReference type="ChEBI" id="CHEBI:29035"/>
    </cofactor>
    <text evidence="10 13">Binds 2 manganese ions per subunit.</text>
</comment>
<feature type="binding site" evidence="10">
    <location>
        <position position="125"/>
    </location>
    <ligand>
        <name>Mn(2+)</name>
        <dbReference type="ChEBI" id="CHEBI:29035"/>
        <label>1</label>
    </ligand>
</feature>
<dbReference type="Proteomes" id="UP000239480">
    <property type="component" value="Unassembled WGS sequence"/>
</dbReference>
<evidence type="ECO:0000256" key="4">
    <source>
        <dbReference type="ARBA" id="ARBA00022503"/>
    </source>
</evidence>
<protein>
    <recommendedName>
        <fullName evidence="3 9">Arginase</fullName>
        <ecNumber evidence="2 9">3.5.3.1</ecNumber>
    </recommendedName>
</protein>
<gene>
    <name evidence="14" type="ORF">CLV78_101548</name>
</gene>
<comment type="caution">
    <text evidence="14">The sequence shown here is derived from an EMBL/GenBank/DDBJ whole genome shotgun (WGS) entry which is preliminary data.</text>
</comment>
<sequence>MERIVLLGAPVEEGSGRRGCLMGPDAYRTAGIVDELQALGFEVEDRGNATPHAAPDAVSDHGHLKALRAVAGWTRSLHACALELAQGPAFPIYLGGDHSLSLGTVAGHAEAAQAQGRPLFVLWLDAHADFNTFETSQSGNLHGTPLAFVCGQPGFDTLLGRPIPARVDPRNVCILGLRSVDPEERVMVREAGVEAHDMRAIDERGISALLKPFLARVSAAGGLLHVSLDVDFIEPGIAPAVGTTVPGGTTFREAHLVMEMLHDSQLVTSLDLVELNPFLDNRGKTARLMVDLTASLFGRQVLDRPTRSF</sequence>
<dbReference type="CDD" id="cd09989">
    <property type="entry name" value="Arginase"/>
    <property type="match status" value="1"/>
</dbReference>
<comment type="pathway">
    <text evidence="1">Nitrogen metabolism; urea cycle; L-ornithine and urea from L-arginine: step 1/1.</text>
</comment>
<evidence type="ECO:0000256" key="5">
    <source>
        <dbReference type="ARBA" id="ARBA00022723"/>
    </source>
</evidence>
<dbReference type="GO" id="GO:0005737">
    <property type="term" value="C:cytoplasm"/>
    <property type="evidence" value="ECO:0007669"/>
    <property type="project" value="TreeGrafter"/>
</dbReference>
<dbReference type="GO" id="GO:0006525">
    <property type="term" value="P:arginine metabolic process"/>
    <property type="evidence" value="ECO:0007669"/>
    <property type="project" value="UniProtKB-KW"/>
</dbReference>
<dbReference type="PRINTS" id="PR00116">
    <property type="entry name" value="ARGINASE"/>
</dbReference>
<evidence type="ECO:0000256" key="10">
    <source>
        <dbReference type="PIRSR" id="PIRSR036979-1"/>
    </source>
</evidence>
<evidence type="ECO:0000256" key="11">
    <source>
        <dbReference type="PROSITE-ProRule" id="PRU00742"/>
    </source>
</evidence>
<evidence type="ECO:0000256" key="1">
    <source>
        <dbReference type="ARBA" id="ARBA00005098"/>
    </source>
</evidence>
<evidence type="ECO:0000256" key="9">
    <source>
        <dbReference type="NCBIfam" id="TIGR01229"/>
    </source>
</evidence>
<keyword evidence="5 10" id="KW-0479">Metal-binding</keyword>
<dbReference type="UniPathway" id="UPA00158">
    <property type="reaction ID" value="UER00270"/>
</dbReference>
<dbReference type="GO" id="GO:0030145">
    <property type="term" value="F:manganese ion binding"/>
    <property type="evidence" value="ECO:0007669"/>
    <property type="project" value="TreeGrafter"/>
</dbReference>
<dbReference type="PROSITE" id="PS51409">
    <property type="entry name" value="ARGINASE_2"/>
    <property type="match status" value="1"/>
</dbReference>
<dbReference type="EMBL" id="PVTD01000001">
    <property type="protein sequence ID" value="PRY26453.1"/>
    <property type="molecule type" value="Genomic_DNA"/>
</dbReference>
<keyword evidence="7 10" id="KW-0464">Manganese</keyword>
<evidence type="ECO:0000256" key="8">
    <source>
        <dbReference type="ARBA" id="ARBA00047391"/>
    </source>
</evidence>
<dbReference type="PANTHER" id="PTHR43782:SF3">
    <property type="entry name" value="ARGINASE"/>
    <property type="match status" value="1"/>
</dbReference>
<dbReference type="GO" id="GO:0004053">
    <property type="term" value="F:arginase activity"/>
    <property type="evidence" value="ECO:0007669"/>
    <property type="project" value="UniProtKB-UniRule"/>
</dbReference>
<dbReference type="OrthoDB" id="9788689at2"/>
<dbReference type="GO" id="GO:0000050">
    <property type="term" value="P:urea cycle"/>
    <property type="evidence" value="ECO:0007669"/>
    <property type="project" value="UniProtKB-UniPathway"/>
</dbReference>
<dbReference type="PANTHER" id="PTHR43782">
    <property type="entry name" value="ARGINASE"/>
    <property type="match status" value="1"/>
</dbReference>
<dbReference type="Gene3D" id="3.40.800.10">
    <property type="entry name" value="Ureohydrolase domain"/>
    <property type="match status" value="1"/>
</dbReference>
<comment type="similarity">
    <text evidence="11 12">Belongs to the arginase family.</text>
</comment>
<evidence type="ECO:0000313" key="15">
    <source>
        <dbReference type="Proteomes" id="UP000239480"/>
    </source>
</evidence>
<evidence type="ECO:0000256" key="2">
    <source>
        <dbReference type="ARBA" id="ARBA00012168"/>
    </source>
</evidence>
<feature type="binding site" evidence="10">
    <location>
        <position position="127"/>
    </location>
    <ligand>
        <name>Mn(2+)</name>
        <dbReference type="ChEBI" id="CHEBI:29035"/>
        <label>1</label>
    </ligand>
</feature>
<dbReference type="PIRSF" id="PIRSF036979">
    <property type="entry name" value="Arginase"/>
    <property type="match status" value="1"/>
</dbReference>
<evidence type="ECO:0000313" key="14">
    <source>
        <dbReference type="EMBL" id="PRY26453.1"/>
    </source>
</evidence>
<dbReference type="AlphaFoldDB" id="A0A2T0RZH4"/>
<evidence type="ECO:0000256" key="12">
    <source>
        <dbReference type="RuleBase" id="RU003684"/>
    </source>
</evidence>
<proteinExistence type="inferred from homology"/>
<dbReference type="InterPro" id="IPR014033">
    <property type="entry name" value="Arginase"/>
</dbReference>
<evidence type="ECO:0000256" key="13">
    <source>
        <dbReference type="RuleBase" id="RU361159"/>
    </source>
</evidence>
<evidence type="ECO:0000256" key="7">
    <source>
        <dbReference type="ARBA" id="ARBA00023211"/>
    </source>
</evidence>
<keyword evidence="4 13" id="KW-0056">Arginine metabolism</keyword>
<comment type="catalytic activity">
    <reaction evidence="8 13">
        <text>L-arginine + H2O = urea + L-ornithine</text>
        <dbReference type="Rhea" id="RHEA:20569"/>
        <dbReference type="ChEBI" id="CHEBI:15377"/>
        <dbReference type="ChEBI" id="CHEBI:16199"/>
        <dbReference type="ChEBI" id="CHEBI:32682"/>
        <dbReference type="ChEBI" id="CHEBI:46911"/>
        <dbReference type="EC" id="3.5.3.1"/>
    </reaction>
</comment>
<feature type="binding site" evidence="10">
    <location>
        <position position="129"/>
    </location>
    <ligand>
        <name>Mn(2+)</name>
        <dbReference type="ChEBI" id="CHEBI:29035"/>
        <label>1</label>
    </ligand>
</feature>
<reference evidence="14 15" key="1">
    <citation type="submission" date="2018-03" db="EMBL/GenBank/DDBJ databases">
        <title>Genomic Encyclopedia of Archaeal and Bacterial Type Strains, Phase II (KMG-II): from individual species to whole genera.</title>
        <authorList>
            <person name="Goeker M."/>
        </authorList>
    </citation>
    <scope>NUCLEOTIDE SEQUENCE [LARGE SCALE GENOMIC DNA]</scope>
    <source>
        <strain evidence="14 15">DSM 29328</strain>
    </source>
</reference>
<accession>A0A2T0RZH4</accession>
<evidence type="ECO:0000256" key="3">
    <source>
        <dbReference type="ARBA" id="ARBA00018123"/>
    </source>
</evidence>
<dbReference type="InterPro" id="IPR020855">
    <property type="entry name" value="Ureohydrolase_Mn_BS"/>
</dbReference>
<dbReference type="SUPFAM" id="SSF52768">
    <property type="entry name" value="Arginase/deacetylase"/>
    <property type="match status" value="1"/>
</dbReference>
<dbReference type="PROSITE" id="PS01053">
    <property type="entry name" value="ARGINASE_1"/>
    <property type="match status" value="1"/>
</dbReference>
<organism evidence="14 15">
    <name type="scientific">Aliiruegeria haliotis</name>
    <dbReference type="NCBI Taxonomy" id="1280846"/>
    <lineage>
        <taxon>Bacteria</taxon>
        <taxon>Pseudomonadati</taxon>
        <taxon>Pseudomonadota</taxon>
        <taxon>Alphaproteobacteria</taxon>
        <taxon>Rhodobacterales</taxon>
        <taxon>Roseobacteraceae</taxon>
        <taxon>Aliiruegeria</taxon>
    </lineage>
</organism>
<name>A0A2T0RZH4_9RHOB</name>